<proteinExistence type="predicted"/>
<feature type="non-terminal residue" evidence="1">
    <location>
        <position position="53"/>
    </location>
</feature>
<gene>
    <name evidence="1" type="ORF">GOODEAATRI_033768</name>
</gene>
<protein>
    <submittedName>
        <fullName evidence="1">Uncharacterized protein</fullName>
    </submittedName>
</protein>
<evidence type="ECO:0000313" key="2">
    <source>
        <dbReference type="Proteomes" id="UP001476798"/>
    </source>
</evidence>
<comment type="caution">
    <text evidence="1">The sequence shown here is derived from an EMBL/GenBank/DDBJ whole genome shotgun (WGS) entry which is preliminary data.</text>
</comment>
<sequence>MNITDWAVLAAEPVKLTDRCTVLPVRQTTESGRGQRLPFLLSPRIHIDPGGIT</sequence>
<accession>A0ABV0P9W7</accession>
<organism evidence="1 2">
    <name type="scientific">Goodea atripinnis</name>
    <dbReference type="NCBI Taxonomy" id="208336"/>
    <lineage>
        <taxon>Eukaryota</taxon>
        <taxon>Metazoa</taxon>
        <taxon>Chordata</taxon>
        <taxon>Craniata</taxon>
        <taxon>Vertebrata</taxon>
        <taxon>Euteleostomi</taxon>
        <taxon>Actinopterygii</taxon>
        <taxon>Neopterygii</taxon>
        <taxon>Teleostei</taxon>
        <taxon>Neoteleostei</taxon>
        <taxon>Acanthomorphata</taxon>
        <taxon>Ovalentaria</taxon>
        <taxon>Atherinomorphae</taxon>
        <taxon>Cyprinodontiformes</taxon>
        <taxon>Goodeidae</taxon>
        <taxon>Goodea</taxon>
    </lineage>
</organism>
<name>A0ABV0P9W7_9TELE</name>
<reference evidence="1 2" key="1">
    <citation type="submission" date="2021-06" db="EMBL/GenBank/DDBJ databases">
        <authorList>
            <person name="Palmer J.M."/>
        </authorList>
    </citation>
    <scope>NUCLEOTIDE SEQUENCE [LARGE SCALE GENOMIC DNA]</scope>
    <source>
        <strain evidence="1 2">GA_2019</strain>
        <tissue evidence="1">Muscle</tissue>
    </source>
</reference>
<dbReference type="EMBL" id="JAHRIO010067379">
    <property type="protein sequence ID" value="MEQ2180231.1"/>
    <property type="molecule type" value="Genomic_DNA"/>
</dbReference>
<dbReference type="Proteomes" id="UP001476798">
    <property type="component" value="Unassembled WGS sequence"/>
</dbReference>
<evidence type="ECO:0000313" key="1">
    <source>
        <dbReference type="EMBL" id="MEQ2180231.1"/>
    </source>
</evidence>
<keyword evidence="2" id="KW-1185">Reference proteome</keyword>